<dbReference type="EMBL" id="KV423992">
    <property type="protein sequence ID" value="KZT55551.1"/>
    <property type="molecule type" value="Genomic_DNA"/>
</dbReference>
<dbReference type="PANTHER" id="PTHR24320">
    <property type="entry name" value="RETINOL DEHYDROGENASE"/>
    <property type="match status" value="1"/>
</dbReference>
<protein>
    <submittedName>
        <fullName evidence="4">NAD(P)-binding protein</fullName>
    </submittedName>
</protein>
<evidence type="ECO:0000313" key="5">
    <source>
        <dbReference type="Proteomes" id="UP000076842"/>
    </source>
</evidence>
<dbReference type="InParanoid" id="A0A165EUK1"/>
<dbReference type="SUPFAM" id="SSF51735">
    <property type="entry name" value="NAD(P)-binding Rossmann-fold domains"/>
    <property type="match status" value="1"/>
</dbReference>
<dbReference type="OrthoDB" id="191139at2759"/>
<keyword evidence="5" id="KW-1185">Reference proteome</keyword>
<keyword evidence="2" id="KW-0521">NADP</keyword>
<evidence type="ECO:0000256" key="1">
    <source>
        <dbReference type="ARBA" id="ARBA00006484"/>
    </source>
</evidence>
<keyword evidence="3" id="KW-0560">Oxidoreductase</keyword>
<evidence type="ECO:0000256" key="3">
    <source>
        <dbReference type="ARBA" id="ARBA00023002"/>
    </source>
</evidence>
<evidence type="ECO:0000256" key="2">
    <source>
        <dbReference type="ARBA" id="ARBA00022857"/>
    </source>
</evidence>
<accession>A0A165EUK1</accession>
<dbReference type="InterPro" id="IPR036291">
    <property type="entry name" value="NAD(P)-bd_dom_sf"/>
</dbReference>
<dbReference type="Gene3D" id="3.40.50.720">
    <property type="entry name" value="NAD(P)-binding Rossmann-like Domain"/>
    <property type="match status" value="1"/>
</dbReference>
<organism evidence="4 5">
    <name type="scientific">Calocera cornea HHB12733</name>
    <dbReference type="NCBI Taxonomy" id="1353952"/>
    <lineage>
        <taxon>Eukaryota</taxon>
        <taxon>Fungi</taxon>
        <taxon>Dikarya</taxon>
        <taxon>Basidiomycota</taxon>
        <taxon>Agaricomycotina</taxon>
        <taxon>Dacrymycetes</taxon>
        <taxon>Dacrymycetales</taxon>
        <taxon>Dacrymycetaceae</taxon>
        <taxon>Calocera</taxon>
    </lineage>
</organism>
<dbReference type="InterPro" id="IPR002347">
    <property type="entry name" value="SDR_fam"/>
</dbReference>
<dbReference type="GO" id="GO:0016491">
    <property type="term" value="F:oxidoreductase activity"/>
    <property type="evidence" value="ECO:0007669"/>
    <property type="project" value="UniProtKB-KW"/>
</dbReference>
<reference evidence="4 5" key="1">
    <citation type="journal article" date="2016" name="Mol. Biol. Evol.">
        <title>Comparative Genomics of Early-Diverging Mushroom-Forming Fungi Provides Insights into the Origins of Lignocellulose Decay Capabilities.</title>
        <authorList>
            <person name="Nagy L.G."/>
            <person name="Riley R."/>
            <person name="Tritt A."/>
            <person name="Adam C."/>
            <person name="Daum C."/>
            <person name="Floudas D."/>
            <person name="Sun H."/>
            <person name="Yadav J.S."/>
            <person name="Pangilinan J."/>
            <person name="Larsson K.H."/>
            <person name="Matsuura K."/>
            <person name="Barry K."/>
            <person name="Labutti K."/>
            <person name="Kuo R."/>
            <person name="Ohm R.A."/>
            <person name="Bhattacharya S.S."/>
            <person name="Shirouzu T."/>
            <person name="Yoshinaga Y."/>
            <person name="Martin F.M."/>
            <person name="Grigoriev I.V."/>
            <person name="Hibbett D.S."/>
        </authorList>
    </citation>
    <scope>NUCLEOTIDE SEQUENCE [LARGE SCALE GENOMIC DNA]</scope>
    <source>
        <strain evidence="4 5">HHB12733</strain>
    </source>
</reference>
<evidence type="ECO:0000313" key="4">
    <source>
        <dbReference type="EMBL" id="KZT55551.1"/>
    </source>
</evidence>
<dbReference type="Pfam" id="PF00106">
    <property type="entry name" value="adh_short"/>
    <property type="match status" value="1"/>
</dbReference>
<gene>
    <name evidence="4" type="ORF">CALCODRAFT_498426</name>
</gene>
<proteinExistence type="inferred from homology"/>
<dbReference type="STRING" id="1353952.A0A165EUK1"/>
<dbReference type="Proteomes" id="UP000076842">
    <property type="component" value="Unassembled WGS sequence"/>
</dbReference>
<sequence length="324" mass="34917">MGIFQSTFKASDIPALTGKVAIVTGSSSGIGVQTALQLALHGAKVYMATRSEEKTSALIQRLEGEHSELKGRLVWLKTDLSSVKSCQDAAKEFESKEERLDLIVNNGAEAMTPFALTDEGVSRTFAVCHLGHFALTTALLPLLERTAKLPDADVRVVNVASLVHTSAPATTDFVTLEDFKATCATGPKVDGLFPYAARYGHSKLANILFTKELQKRLDADGVPIITLAVHPGSVATEGSKKFMGFLFPIAEWFFLTPLQGALTSLFCATSPKVLAEKNKYKAAYVVPYGQIGKESDKAKDVEMAGRLWALSEQAVKEIDAKGHI</sequence>
<comment type="similarity">
    <text evidence="1">Belongs to the short-chain dehydrogenases/reductases (SDR) family.</text>
</comment>
<dbReference type="AlphaFoldDB" id="A0A165EUK1"/>
<name>A0A165EUK1_9BASI</name>
<dbReference type="PRINTS" id="PR00081">
    <property type="entry name" value="GDHRDH"/>
</dbReference>
<dbReference type="PANTHER" id="PTHR24320:SF282">
    <property type="entry name" value="WW DOMAIN-CONTAINING OXIDOREDUCTASE"/>
    <property type="match status" value="1"/>
</dbReference>